<protein>
    <submittedName>
        <fullName evidence="5">SDR family oxidoreductase</fullName>
    </submittedName>
</protein>
<evidence type="ECO:0000256" key="3">
    <source>
        <dbReference type="RuleBase" id="RU000363"/>
    </source>
</evidence>
<sequence length="305" mass="31666">MSDTDLEGRAILVTGAGGGLGRSHALLLAERGARVLVNDLGGDLAGQGQDPSAAEAVAAEITDAGGEAEADNGSVASEQDAVALVQRALDRFGRLDGIVNNAGILRDRSFAKMTREEFDAVLDVHLRGTFNVTSAAWPHLREQASGAIVNTTSGAGLFGNFGQANYSAAKMGIVGLTRTLAIEGARYGIRVNAVSPIATSRMTETILSEEQQELLAPEYVSPVVAYLLSDACRETGAIVAAGGGHVARVAVAQGDGVQFDRVPTPDEVADHWGDITTVNGGAEYRGTGAAEQTERLFRRLSHPAG</sequence>
<dbReference type="OrthoDB" id="9808187at2"/>
<dbReference type="RefSeq" id="WP_131154393.1">
    <property type="nucleotide sequence ID" value="NZ_CP036402.1"/>
</dbReference>
<dbReference type="SUPFAM" id="SSF51735">
    <property type="entry name" value="NAD(P)-binding Rossmann-fold domains"/>
    <property type="match status" value="1"/>
</dbReference>
<dbReference type="InterPro" id="IPR036291">
    <property type="entry name" value="NAD(P)-bd_dom_sf"/>
</dbReference>
<proteinExistence type="inferred from homology"/>
<dbReference type="KEGG" id="erz:ER308_07425"/>
<name>A0A411YDY5_9ACTN</name>
<evidence type="ECO:0000313" key="5">
    <source>
        <dbReference type="EMBL" id="QBI19396.1"/>
    </source>
</evidence>
<comment type="similarity">
    <text evidence="1 3">Belongs to the short-chain dehydrogenases/reductases (SDR) family.</text>
</comment>
<dbReference type="InterPro" id="IPR057326">
    <property type="entry name" value="KR_dom"/>
</dbReference>
<dbReference type="PROSITE" id="PS00061">
    <property type="entry name" value="ADH_SHORT"/>
    <property type="match status" value="1"/>
</dbReference>
<dbReference type="FunFam" id="3.40.50.720:FF:000084">
    <property type="entry name" value="Short-chain dehydrogenase reductase"/>
    <property type="match status" value="1"/>
</dbReference>
<reference evidence="5 6" key="1">
    <citation type="submission" date="2019-01" db="EMBL/GenBank/DDBJ databases">
        <title>Egibacter rhizosphaerae EGI 80759T.</title>
        <authorList>
            <person name="Chen D.-D."/>
            <person name="Tian Y."/>
            <person name="Jiao J.-Y."/>
            <person name="Zhang X.-T."/>
            <person name="Zhang Y.-G."/>
            <person name="Zhang Y."/>
            <person name="Xiao M."/>
            <person name="Shu W.-S."/>
            <person name="Li W.-J."/>
        </authorList>
    </citation>
    <scope>NUCLEOTIDE SEQUENCE [LARGE SCALE GENOMIC DNA]</scope>
    <source>
        <strain evidence="5 6">EGI 80759</strain>
    </source>
</reference>
<keyword evidence="6" id="KW-1185">Reference proteome</keyword>
<dbReference type="GO" id="GO:0016491">
    <property type="term" value="F:oxidoreductase activity"/>
    <property type="evidence" value="ECO:0007669"/>
    <property type="project" value="UniProtKB-KW"/>
</dbReference>
<dbReference type="InterPro" id="IPR051687">
    <property type="entry name" value="Peroxisomal_Beta-Oxidation"/>
</dbReference>
<organism evidence="5 6">
    <name type="scientific">Egibacter rhizosphaerae</name>
    <dbReference type="NCBI Taxonomy" id="1670831"/>
    <lineage>
        <taxon>Bacteria</taxon>
        <taxon>Bacillati</taxon>
        <taxon>Actinomycetota</taxon>
        <taxon>Nitriliruptoria</taxon>
        <taxon>Egibacterales</taxon>
        <taxon>Egibacteraceae</taxon>
        <taxon>Egibacter</taxon>
    </lineage>
</organism>
<feature type="domain" description="Ketoreductase" evidence="4">
    <location>
        <begin position="9"/>
        <end position="200"/>
    </location>
</feature>
<gene>
    <name evidence="5" type="ORF">ER308_07425</name>
</gene>
<evidence type="ECO:0000259" key="4">
    <source>
        <dbReference type="SMART" id="SM00822"/>
    </source>
</evidence>
<evidence type="ECO:0000256" key="1">
    <source>
        <dbReference type="ARBA" id="ARBA00006484"/>
    </source>
</evidence>
<dbReference type="InterPro" id="IPR002347">
    <property type="entry name" value="SDR_fam"/>
</dbReference>
<dbReference type="Proteomes" id="UP000291469">
    <property type="component" value="Chromosome"/>
</dbReference>
<dbReference type="Gene3D" id="3.40.50.720">
    <property type="entry name" value="NAD(P)-binding Rossmann-like Domain"/>
    <property type="match status" value="1"/>
</dbReference>
<dbReference type="EMBL" id="CP036402">
    <property type="protein sequence ID" value="QBI19396.1"/>
    <property type="molecule type" value="Genomic_DNA"/>
</dbReference>
<accession>A0A411YDY5</accession>
<evidence type="ECO:0000313" key="6">
    <source>
        <dbReference type="Proteomes" id="UP000291469"/>
    </source>
</evidence>
<dbReference type="PANTHER" id="PTHR45024">
    <property type="entry name" value="DEHYDROGENASES, SHORT CHAIN"/>
    <property type="match status" value="1"/>
</dbReference>
<dbReference type="AlphaFoldDB" id="A0A411YDY5"/>
<dbReference type="SMART" id="SM00822">
    <property type="entry name" value="PKS_KR"/>
    <property type="match status" value="1"/>
</dbReference>
<keyword evidence="2" id="KW-0560">Oxidoreductase</keyword>
<dbReference type="PRINTS" id="PR00081">
    <property type="entry name" value="GDHRDH"/>
</dbReference>
<dbReference type="InterPro" id="IPR020904">
    <property type="entry name" value="Sc_DH/Rdtase_CS"/>
</dbReference>
<dbReference type="CDD" id="cd05353">
    <property type="entry name" value="hydroxyacyl-CoA-like_DH_SDR_c-like"/>
    <property type="match status" value="1"/>
</dbReference>
<dbReference type="PRINTS" id="PR00080">
    <property type="entry name" value="SDRFAMILY"/>
</dbReference>
<dbReference type="Pfam" id="PF00106">
    <property type="entry name" value="adh_short"/>
    <property type="match status" value="1"/>
</dbReference>
<dbReference type="PANTHER" id="PTHR45024:SF2">
    <property type="entry name" value="SCP2 DOMAIN-CONTAINING PROTEIN"/>
    <property type="match status" value="1"/>
</dbReference>
<evidence type="ECO:0000256" key="2">
    <source>
        <dbReference type="ARBA" id="ARBA00023002"/>
    </source>
</evidence>